<evidence type="ECO:0000256" key="3">
    <source>
        <dbReference type="ARBA" id="ARBA00022691"/>
    </source>
</evidence>
<sequence>MESIKALEFFSGIGGLHFGFNASGVEGKVLESFDMNQQANEAYKLSFKKPPVSPYTRGGKLLDDQDNRAKPLLRLLDQLENMATPPTYIFLENVKNFEESRSREMMIRVLRAKGYVFRECLLTPYHFGIPNDRLRYFLMARLRSSFPQVPSTSDKDPVKQQTQQEDDVKAEKEEREEKEDREEKEEKEQEAKEDKEDSGSQGIFYTAWPFPGFVDDPTLKVEQHPFQIPTLNHFLDSEQDQQKNSVDYLLSRQLILNRPNFRFDVLQPTSTRSSCFTKSYGSHHIASGGGLLQTQNMDQTTYDFTDSESIAALGLRFLTPTEVARLHAFPLSEDRPWPSNGTAAASSASAPILDLEVNAETESSSDKEVSDGTKPEKAMPATISTTVREFSPQLLTASMANGKQAQQGPFLRFPNQLKSIQRYKLLGNSLNVWVVAELLRGVLFANHPGVPLPEESAGEEGSLVGKKRRRSDSN</sequence>
<dbReference type="PRINTS" id="PR00105">
    <property type="entry name" value="C5METTRFRASE"/>
</dbReference>
<evidence type="ECO:0000313" key="9">
    <source>
        <dbReference type="Proteomes" id="UP000780801"/>
    </source>
</evidence>
<dbReference type="PROSITE" id="PS00095">
    <property type="entry name" value="C5_MTASE_2"/>
    <property type="match status" value="1"/>
</dbReference>
<evidence type="ECO:0000256" key="1">
    <source>
        <dbReference type="ARBA" id="ARBA00022603"/>
    </source>
</evidence>
<evidence type="ECO:0000256" key="4">
    <source>
        <dbReference type="ARBA" id="ARBA00039081"/>
    </source>
</evidence>
<dbReference type="GO" id="GO:0008168">
    <property type="term" value="F:methyltransferase activity"/>
    <property type="evidence" value="ECO:0007669"/>
    <property type="project" value="UniProtKB-KW"/>
</dbReference>
<dbReference type="EMBL" id="JAABOA010002442">
    <property type="protein sequence ID" value="KAF9579863.1"/>
    <property type="molecule type" value="Genomic_DNA"/>
</dbReference>
<evidence type="ECO:0000256" key="7">
    <source>
        <dbReference type="SAM" id="MobiDB-lite"/>
    </source>
</evidence>
<comment type="caution">
    <text evidence="8">The sequence shown here is derived from an EMBL/GenBank/DDBJ whole genome shotgun (WGS) entry which is preliminary data.</text>
</comment>
<protein>
    <recommendedName>
        <fullName evidence="5">tRNA (cytosine(38)-C(5))-methyltransferase</fullName>
        <ecNumber evidence="4">2.1.1.204</ecNumber>
    </recommendedName>
    <alternativeName>
        <fullName evidence="6">DNA (cytosine-5)-methyltransferase-like protein 2</fullName>
    </alternativeName>
</protein>
<name>A0A9P6KCI3_9FUNG</name>
<feature type="region of interest" description="Disordered" evidence="7">
    <location>
        <begin position="147"/>
        <end position="201"/>
    </location>
</feature>
<feature type="compositionally biased region" description="Basic and acidic residues" evidence="7">
    <location>
        <begin position="364"/>
        <end position="377"/>
    </location>
</feature>
<keyword evidence="3" id="KW-0949">S-adenosyl-L-methionine</keyword>
<feature type="region of interest" description="Disordered" evidence="7">
    <location>
        <begin position="358"/>
        <end position="379"/>
    </location>
</feature>
<evidence type="ECO:0000256" key="5">
    <source>
        <dbReference type="ARBA" id="ARBA00039681"/>
    </source>
</evidence>
<dbReference type="InterPro" id="IPR029063">
    <property type="entry name" value="SAM-dependent_MTases_sf"/>
</dbReference>
<dbReference type="PANTHER" id="PTHR46098">
    <property type="entry name" value="TRNA (CYTOSINE(38)-C(5))-METHYLTRANSFERASE"/>
    <property type="match status" value="1"/>
</dbReference>
<dbReference type="GO" id="GO:0032259">
    <property type="term" value="P:methylation"/>
    <property type="evidence" value="ECO:0007669"/>
    <property type="project" value="UniProtKB-KW"/>
</dbReference>
<feature type="compositionally biased region" description="Basic and acidic residues" evidence="7">
    <location>
        <begin position="184"/>
        <end position="198"/>
    </location>
</feature>
<feature type="region of interest" description="Disordered" evidence="7">
    <location>
        <begin position="449"/>
        <end position="474"/>
    </location>
</feature>
<dbReference type="InterPro" id="IPR050750">
    <property type="entry name" value="C5-MTase"/>
</dbReference>
<dbReference type="InterPro" id="IPR001525">
    <property type="entry name" value="C5_MeTfrase"/>
</dbReference>
<accession>A0A9P6KCI3</accession>
<dbReference type="Proteomes" id="UP000780801">
    <property type="component" value="Unassembled WGS sequence"/>
</dbReference>
<dbReference type="EC" id="2.1.1.204" evidence="4"/>
<organism evidence="8 9">
    <name type="scientific">Lunasporangiospora selenospora</name>
    <dbReference type="NCBI Taxonomy" id="979761"/>
    <lineage>
        <taxon>Eukaryota</taxon>
        <taxon>Fungi</taxon>
        <taxon>Fungi incertae sedis</taxon>
        <taxon>Mucoromycota</taxon>
        <taxon>Mortierellomycotina</taxon>
        <taxon>Mortierellomycetes</taxon>
        <taxon>Mortierellales</taxon>
        <taxon>Mortierellaceae</taxon>
        <taxon>Lunasporangiospora</taxon>
    </lineage>
</organism>
<keyword evidence="1" id="KW-0489">Methyltransferase</keyword>
<proteinExistence type="predicted"/>
<dbReference type="Pfam" id="PF00145">
    <property type="entry name" value="DNA_methylase"/>
    <property type="match status" value="1"/>
</dbReference>
<keyword evidence="2" id="KW-0808">Transferase</keyword>
<evidence type="ECO:0000313" key="8">
    <source>
        <dbReference type="EMBL" id="KAF9579863.1"/>
    </source>
</evidence>
<dbReference type="OrthoDB" id="414133at2759"/>
<dbReference type="Gene3D" id="3.90.120.10">
    <property type="entry name" value="DNA Methylase, subunit A, domain 2"/>
    <property type="match status" value="1"/>
</dbReference>
<dbReference type="Gene3D" id="3.40.50.150">
    <property type="entry name" value="Vaccinia Virus protein VP39"/>
    <property type="match status" value="2"/>
</dbReference>
<feature type="compositionally biased region" description="Basic and acidic residues" evidence="7">
    <location>
        <begin position="166"/>
        <end position="175"/>
    </location>
</feature>
<feature type="compositionally biased region" description="Basic residues" evidence="7">
    <location>
        <begin position="465"/>
        <end position="474"/>
    </location>
</feature>
<evidence type="ECO:0000256" key="2">
    <source>
        <dbReference type="ARBA" id="ARBA00022679"/>
    </source>
</evidence>
<dbReference type="InterPro" id="IPR031303">
    <property type="entry name" value="C5_meth_CS"/>
</dbReference>
<dbReference type="AlphaFoldDB" id="A0A9P6KCI3"/>
<evidence type="ECO:0000256" key="6">
    <source>
        <dbReference type="ARBA" id="ARBA00042810"/>
    </source>
</evidence>
<keyword evidence="9" id="KW-1185">Reference proteome</keyword>
<dbReference type="SUPFAM" id="SSF53335">
    <property type="entry name" value="S-adenosyl-L-methionine-dependent methyltransferases"/>
    <property type="match status" value="1"/>
</dbReference>
<gene>
    <name evidence="8" type="primary">TRDMT1_2</name>
    <name evidence="8" type="ORF">BGW38_003706</name>
</gene>
<reference evidence="8" key="1">
    <citation type="journal article" date="2020" name="Fungal Divers.">
        <title>Resolving the Mortierellaceae phylogeny through synthesis of multi-gene phylogenetics and phylogenomics.</title>
        <authorList>
            <person name="Vandepol N."/>
            <person name="Liber J."/>
            <person name="Desiro A."/>
            <person name="Na H."/>
            <person name="Kennedy M."/>
            <person name="Barry K."/>
            <person name="Grigoriev I.V."/>
            <person name="Miller A.N."/>
            <person name="O'Donnell K."/>
            <person name="Stajich J.E."/>
            <person name="Bonito G."/>
        </authorList>
    </citation>
    <scope>NUCLEOTIDE SEQUENCE</scope>
    <source>
        <strain evidence="8">KOD1015</strain>
    </source>
</reference>
<dbReference type="PANTHER" id="PTHR46098:SF1">
    <property type="entry name" value="TRNA (CYTOSINE(38)-C(5))-METHYLTRANSFERASE"/>
    <property type="match status" value="1"/>
</dbReference>